<evidence type="ECO:0000313" key="1">
    <source>
        <dbReference type="EMBL" id="PIR78558.1"/>
    </source>
</evidence>
<proteinExistence type="predicted"/>
<name>A0A2H0TZA8_9BACT</name>
<evidence type="ECO:0000313" key="2">
    <source>
        <dbReference type="Proteomes" id="UP000230852"/>
    </source>
</evidence>
<comment type="caution">
    <text evidence="1">The sequence shown here is derived from an EMBL/GenBank/DDBJ whole genome shotgun (WGS) entry which is preliminary data.</text>
</comment>
<protein>
    <submittedName>
        <fullName evidence="1">Uncharacterized protein</fullName>
    </submittedName>
</protein>
<accession>A0A2H0TZA8</accession>
<dbReference type="EMBL" id="PFBU01000017">
    <property type="protein sequence ID" value="PIR78558.1"/>
    <property type="molecule type" value="Genomic_DNA"/>
</dbReference>
<dbReference type="AlphaFoldDB" id="A0A2H0TZA8"/>
<sequence>MFEKSRLSQIIDPLRSQFMIMKECLVCKREIGDKQIKIVGEADNSYMLHLSCSHCDNALVLLASINNIGVGLVGMISDLTYDDAKRLYNQSPIDDDSLLDAYQIIQNISFNKYLISKK</sequence>
<dbReference type="Proteomes" id="UP000230852">
    <property type="component" value="Unassembled WGS sequence"/>
</dbReference>
<gene>
    <name evidence="1" type="ORF">COU28_00965</name>
</gene>
<organism evidence="1 2">
    <name type="scientific">Candidatus Magasanikbacteria bacterium CG10_big_fil_rev_8_21_14_0_10_36_16</name>
    <dbReference type="NCBI Taxonomy" id="1974645"/>
    <lineage>
        <taxon>Bacteria</taxon>
        <taxon>Candidatus Magasanikiibacteriota</taxon>
    </lineage>
</organism>
<reference evidence="2" key="1">
    <citation type="submission" date="2017-09" db="EMBL/GenBank/DDBJ databases">
        <title>Depth-based differentiation of microbial function through sediment-hosted aquifers and enrichment of novel symbionts in the deep terrestrial subsurface.</title>
        <authorList>
            <person name="Probst A.J."/>
            <person name="Ladd B."/>
            <person name="Jarett J.K."/>
            <person name="Geller-Mcgrath D.E."/>
            <person name="Sieber C.M.K."/>
            <person name="Emerson J.B."/>
            <person name="Anantharaman K."/>
            <person name="Thomas B.C."/>
            <person name="Malmstrom R."/>
            <person name="Stieglmeier M."/>
            <person name="Klingl A."/>
            <person name="Woyke T."/>
            <person name="Ryan C.M."/>
            <person name="Banfield J.F."/>
        </authorList>
    </citation>
    <scope>NUCLEOTIDE SEQUENCE [LARGE SCALE GENOMIC DNA]</scope>
</reference>